<name>A0A0F9N4U4_9ZZZZ</name>
<organism evidence="1">
    <name type="scientific">marine sediment metagenome</name>
    <dbReference type="NCBI Taxonomy" id="412755"/>
    <lineage>
        <taxon>unclassified sequences</taxon>
        <taxon>metagenomes</taxon>
        <taxon>ecological metagenomes</taxon>
    </lineage>
</organism>
<dbReference type="EMBL" id="LAZR01007670">
    <property type="protein sequence ID" value="KKM83735.1"/>
    <property type="molecule type" value="Genomic_DNA"/>
</dbReference>
<gene>
    <name evidence="1" type="ORF">LCGC14_1306350</name>
</gene>
<accession>A0A0F9N4U4</accession>
<protein>
    <submittedName>
        <fullName evidence="1">Uncharacterized protein</fullName>
    </submittedName>
</protein>
<proteinExistence type="predicted"/>
<reference evidence="1" key="1">
    <citation type="journal article" date="2015" name="Nature">
        <title>Complex archaea that bridge the gap between prokaryotes and eukaryotes.</title>
        <authorList>
            <person name="Spang A."/>
            <person name="Saw J.H."/>
            <person name="Jorgensen S.L."/>
            <person name="Zaremba-Niedzwiedzka K."/>
            <person name="Martijn J."/>
            <person name="Lind A.E."/>
            <person name="van Eijk R."/>
            <person name="Schleper C."/>
            <person name="Guy L."/>
            <person name="Ettema T.J."/>
        </authorList>
    </citation>
    <scope>NUCLEOTIDE SEQUENCE</scope>
</reference>
<dbReference type="AlphaFoldDB" id="A0A0F9N4U4"/>
<evidence type="ECO:0000313" key="1">
    <source>
        <dbReference type="EMBL" id="KKM83735.1"/>
    </source>
</evidence>
<comment type="caution">
    <text evidence="1">The sequence shown here is derived from an EMBL/GenBank/DDBJ whole genome shotgun (WGS) entry which is preliminary data.</text>
</comment>
<sequence>MDLSKCRCQEANLLGICINNEPIPCGEPGAKVVFHQHDGRNVYVMCEACADHNIRNRRGIELVPKEV</sequence>